<evidence type="ECO:0000313" key="3">
    <source>
        <dbReference type="EMBL" id="JAS19053.1"/>
    </source>
</evidence>
<dbReference type="AlphaFoldDB" id="A0A1B6D0B6"/>
<sequence>MGNACKLSIVVAYLYFSCYLSQSEAVLPSDEADQIFEHGKSEKEILDNILLRSRYDKRLLPPVEGTLTVNMSVLLLSLASPDESSLKYEVEFLLQQQWYDPRLKYQNKSSFHFLMMVDRV</sequence>
<feature type="signal peptide" evidence="1">
    <location>
        <begin position="1"/>
        <end position="25"/>
    </location>
</feature>
<feature type="chain" id="PRO_5008580826" description="Neurotransmitter-gated ion-channel ligand-binding domain-containing protein" evidence="1">
    <location>
        <begin position="26"/>
        <end position="120"/>
    </location>
</feature>
<reference evidence="3" key="1">
    <citation type="submission" date="2015-12" db="EMBL/GenBank/DDBJ databases">
        <title>De novo transcriptome assembly of four potential Pierce s Disease insect vectors from Arizona vineyards.</title>
        <authorList>
            <person name="Tassone E.E."/>
        </authorList>
    </citation>
    <scope>NUCLEOTIDE SEQUENCE</scope>
</reference>
<dbReference type="EMBL" id="GEDC01018245">
    <property type="protein sequence ID" value="JAS19053.1"/>
    <property type="molecule type" value="Transcribed_RNA"/>
</dbReference>
<dbReference type="Gene3D" id="2.70.170.10">
    <property type="entry name" value="Neurotransmitter-gated ion-channel ligand-binding domain"/>
    <property type="match status" value="1"/>
</dbReference>
<dbReference type="InterPro" id="IPR036734">
    <property type="entry name" value="Neur_chan_lig-bd_sf"/>
</dbReference>
<evidence type="ECO:0000259" key="2">
    <source>
        <dbReference type="Pfam" id="PF02931"/>
    </source>
</evidence>
<proteinExistence type="predicted"/>
<keyword evidence="1" id="KW-0732">Signal</keyword>
<protein>
    <recommendedName>
        <fullName evidence="2">Neurotransmitter-gated ion-channel ligand-binding domain-containing protein</fullName>
    </recommendedName>
</protein>
<dbReference type="InterPro" id="IPR006202">
    <property type="entry name" value="Neur_chan_lig-bd"/>
</dbReference>
<organism evidence="3">
    <name type="scientific">Clastoptera arizonana</name>
    <name type="common">Arizona spittle bug</name>
    <dbReference type="NCBI Taxonomy" id="38151"/>
    <lineage>
        <taxon>Eukaryota</taxon>
        <taxon>Metazoa</taxon>
        <taxon>Ecdysozoa</taxon>
        <taxon>Arthropoda</taxon>
        <taxon>Hexapoda</taxon>
        <taxon>Insecta</taxon>
        <taxon>Pterygota</taxon>
        <taxon>Neoptera</taxon>
        <taxon>Paraneoptera</taxon>
        <taxon>Hemiptera</taxon>
        <taxon>Auchenorrhyncha</taxon>
        <taxon>Cercopoidea</taxon>
        <taxon>Clastopteridae</taxon>
        <taxon>Clastoptera</taxon>
    </lineage>
</organism>
<accession>A0A1B6D0B6</accession>
<dbReference type="GO" id="GO:0005230">
    <property type="term" value="F:extracellular ligand-gated monoatomic ion channel activity"/>
    <property type="evidence" value="ECO:0007669"/>
    <property type="project" value="InterPro"/>
</dbReference>
<gene>
    <name evidence="3" type="ORF">g.43790</name>
</gene>
<dbReference type="GO" id="GO:0016020">
    <property type="term" value="C:membrane"/>
    <property type="evidence" value="ECO:0007669"/>
    <property type="project" value="InterPro"/>
</dbReference>
<name>A0A1B6D0B6_9HEMI</name>
<dbReference type="Pfam" id="PF02931">
    <property type="entry name" value="Neur_chan_LBD"/>
    <property type="match status" value="1"/>
</dbReference>
<dbReference type="SUPFAM" id="SSF63712">
    <property type="entry name" value="Nicotinic receptor ligand binding domain-like"/>
    <property type="match status" value="1"/>
</dbReference>
<evidence type="ECO:0000256" key="1">
    <source>
        <dbReference type="SAM" id="SignalP"/>
    </source>
</evidence>
<feature type="domain" description="Neurotransmitter-gated ion-channel ligand-binding" evidence="2">
    <location>
        <begin position="44"/>
        <end position="109"/>
    </location>
</feature>